<protein>
    <submittedName>
        <fullName evidence="1">Uncharacterized protein</fullName>
    </submittedName>
</protein>
<evidence type="ECO:0000313" key="1">
    <source>
        <dbReference type="EMBL" id="CCD54481.1"/>
    </source>
</evidence>
<dbReference type="HOGENOM" id="CLU_2775676_0_0_1"/>
<reference evidence="2" key="1">
    <citation type="journal article" date="2011" name="PLoS Genet.">
        <title>Genomic analysis of the necrotrophic fungal pathogens Sclerotinia sclerotiorum and Botrytis cinerea.</title>
        <authorList>
            <person name="Amselem J."/>
            <person name="Cuomo C.A."/>
            <person name="van Kan J.A."/>
            <person name="Viaud M."/>
            <person name="Benito E.P."/>
            <person name="Couloux A."/>
            <person name="Coutinho P.M."/>
            <person name="de Vries R.P."/>
            <person name="Dyer P.S."/>
            <person name="Fillinger S."/>
            <person name="Fournier E."/>
            <person name="Gout L."/>
            <person name="Hahn M."/>
            <person name="Kohn L."/>
            <person name="Lapalu N."/>
            <person name="Plummer K.M."/>
            <person name="Pradier J.M."/>
            <person name="Quevillon E."/>
            <person name="Sharon A."/>
            <person name="Simon A."/>
            <person name="ten Have A."/>
            <person name="Tudzynski B."/>
            <person name="Tudzynski P."/>
            <person name="Wincker P."/>
            <person name="Andrew M."/>
            <person name="Anthouard V."/>
            <person name="Beever R.E."/>
            <person name="Beffa R."/>
            <person name="Benoit I."/>
            <person name="Bouzid O."/>
            <person name="Brault B."/>
            <person name="Chen Z."/>
            <person name="Choquer M."/>
            <person name="Collemare J."/>
            <person name="Cotton P."/>
            <person name="Danchin E.G."/>
            <person name="Da Silva C."/>
            <person name="Gautier A."/>
            <person name="Giraud C."/>
            <person name="Giraud T."/>
            <person name="Gonzalez C."/>
            <person name="Grossetete S."/>
            <person name="Guldener U."/>
            <person name="Henrissat B."/>
            <person name="Howlett B.J."/>
            <person name="Kodira C."/>
            <person name="Kretschmer M."/>
            <person name="Lappartient A."/>
            <person name="Leroch M."/>
            <person name="Levis C."/>
            <person name="Mauceli E."/>
            <person name="Neuveglise C."/>
            <person name="Oeser B."/>
            <person name="Pearson M."/>
            <person name="Poulain J."/>
            <person name="Poussereau N."/>
            <person name="Quesneville H."/>
            <person name="Rascle C."/>
            <person name="Schumacher J."/>
            <person name="Segurens B."/>
            <person name="Sexton A."/>
            <person name="Silva E."/>
            <person name="Sirven C."/>
            <person name="Soanes D.M."/>
            <person name="Talbot N.J."/>
            <person name="Templeton M."/>
            <person name="Yandava C."/>
            <person name="Yarden O."/>
            <person name="Zeng Q."/>
            <person name="Rollins J.A."/>
            <person name="Lebrun M.H."/>
            <person name="Dickman M."/>
        </authorList>
    </citation>
    <scope>NUCLEOTIDE SEQUENCE [LARGE SCALE GENOMIC DNA]</scope>
    <source>
        <strain evidence="2">T4</strain>
    </source>
</reference>
<dbReference type="EMBL" id="FQ790351">
    <property type="protein sequence ID" value="CCD54481.1"/>
    <property type="molecule type" value="Genomic_DNA"/>
</dbReference>
<dbReference type="AlphaFoldDB" id="G2YS83"/>
<dbReference type="Proteomes" id="UP000008177">
    <property type="component" value="Unplaced contigs"/>
</dbReference>
<gene>
    <name evidence="1" type="ORF">BofuT4_uP125290.1</name>
</gene>
<accession>G2YS83</accession>
<organism evidence="1 2">
    <name type="scientific">Botryotinia fuckeliana (strain T4)</name>
    <name type="common">Noble rot fungus</name>
    <name type="synonym">Botrytis cinerea</name>
    <dbReference type="NCBI Taxonomy" id="999810"/>
    <lineage>
        <taxon>Eukaryota</taxon>
        <taxon>Fungi</taxon>
        <taxon>Dikarya</taxon>
        <taxon>Ascomycota</taxon>
        <taxon>Pezizomycotina</taxon>
        <taxon>Leotiomycetes</taxon>
        <taxon>Helotiales</taxon>
        <taxon>Sclerotiniaceae</taxon>
        <taxon>Botrytis</taxon>
    </lineage>
</organism>
<evidence type="ECO:0000313" key="2">
    <source>
        <dbReference type="Proteomes" id="UP000008177"/>
    </source>
</evidence>
<sequence>MLHWMIDCGDSPKCELNAKRFTKATEDQFTTEIGCRAAVPEHISNATAIRVMEFWTLTLNNLGRSDCIY</sequence>
<name>G2YS83_BOTF4</name>
<proteinExistence type="predicted"/>
<dbReference type="InParanoid" id="G2YS83"/>